<comment type="caution">
    <text evidence="5">The sequence shown here is derived from an EMBL/GenBank/DDBJ whole genome shotgun (WGS) entry which is preliminary data.</text>
</comment>
<dbReference type="HOGENOM" id="CLU_013446_2_2_0"/>
<dbReference type="PANTHER" id="PTHR30258">
    <property type="entry name" value="TYPE II SECRETION SYSTEM PROTEIN GSPE-RELATED"/>
    <property type="match status" value="1"/>
</dbReference>
<dbReference type="Gene3D" id="3.30.450.90">
    <property type="match status" value="1"/>
</dbReference>
<sequence length="386" mass="44354">MKGDDMGENIYFKREVFEIRDFNEIKYNKEDILEFLNELIFYSLKENVSDIHIESKESDIKIRVRIDGILKYYQDLNKNFGLKLMTKLKLMSELDIGEKRLPQDGRFKAQYKNEKIDFRVSLIPTIFGERCVLRILKNNISEVSLENLGFTNENLIKLKKLLNRKNGLLLFCGPTGSGKTTTLYSIVNYLNNEKLNIITIEDPIEYQFPNINQIQCKNEIGLDFSIILRSVLRQDPDIILVGEIRDKETAEIALMASLTGHLVITTLHTKDAVSAIDRLINFGVDKFIIAAAINAIESQRLVRKICKICGGKTESNCCNEGFKGREVVEEIIFFDKEIRDIILNKSIKDLESYLKLKGFKTLLDNGFIKVETGITTKSEVLRECLI</sequence>
<dbReference type="SMART" id="SM00382">
    <property type="entry name" value="AAA"/>
    <property type="match status" value="1"/>
</dbReference>
<dbReference type="eggNOG" id="COG2804">
    <property type="taxonomic scope" value="Bacteria"/>
</dbReference>
<dbReference type="PROSITE" id="PS00662">
    <property type="entry name" value="T2SP_E"/>
    <property type="match status" value="1"/>
</dbReference>
<comment type="similarity">
    <text evidence="1">Belongs to the GSP E family.</text>
</comment>
<evidence type="ECO:0000256" key="2">
    <source>
        <dbReference type="ARBA" id="ARBA00022741"/>
    </source>
</evidence>
<dbReference type="Proteomes" id="UP000017081">
    <property type="component" value="Unassembled WGS sequence"/>
</dbReference>
<gene>
    <name evidence="5" type="ORF">HMPREF0202_00488</name>
</gene>
<keyword evidence="6" id="KW-1185">Reference proteome</keyword>
<protein>
    <submittedName>
        <fullName evidence="5">Type II/IV secretion system protein</fullName>
    </submittedName>
</protein>
<dbReference type="SUPFAM" id="SSF52540">
    <property type="entry name" value="P-loop containing nucleoside triphosphate hydrolases"/>
    <property type="match status" value="1"/>
</dbReference>
<evidence type="ECO:0000259" key="4">
    <source>
        <dbReference type="PROSITE" id="PS00662"/>
    </source>
</evidence>
<dbReference type="STRING" id="1319815.HMPREF0202_00488"/>
<evidence type="ECO:0000256" key="1">
    <source>
        <dbReference type="ARBA" id="ARBA00006611"/>
    </source>
</evidence>
<name>U7VCZ1_9FUSO</name>
<dbReference type="InterPro" id="IPR027417">
    <property type="entry name" value="P-loop_NTPase"/>
</dbReference>
<feature type="domain" description="Bacterial type II secretion system protein E" evidence="4">
    <location>
        <begin position="232"/>
        <end position="246"/>
    </location>
</feature>
<organism evidence="5 6">
    <name type="scientific">Cetobacterium somerae ATCC BAA-474</name>
    <dbReference type="NCBI Taxonomy" id="1319815"/>
    <lineage>
        <taxon>Bacteria</taxon>
        <taxon>Fusobacteriati</taxon>
        <taxon>Fusobacteriota</taxon>
        <taxon>Fusobacteriia</taxon>
        <taxon>Fusobacteriales</taxon>
        <taxon>Fusobacteriaceae</taxon>
        <taxon>Cetobacterium</taxon>
    </lineage>
</organism>
<dbReference type="GO" id="GO:0005886">
    <property type="term" value="C:plasma membrane"/>
    <property type="evidence" value="ECO:0007669"/>
    <property type="project" value="TreeGrafter"/>
</dbReference>
<dbReference type="CDD" id="cd01129">
    <property type="entry name" value="PulE-GspE-like"/>
    <property type="match status" value="1"/>
</dbReference>
<evidence type="ECO:0000313" key="5">
    <source>
        <dbReference type="EMBL" id="ERT69592.1"/>
    </source>
</evidence>
<dbReference type="Gene3D" id="3.40.50.300">
    <property type="entry name" value="P-loop containing nucleotide triphosphate hydrolases"/>
    <property type="match status" value="1"/>
</dbReference>
<evidence type="ECO:0000313" key="6">
    <source>
        <dbReference type="Proteomes" id="UP000017081"/>
    </source>
</evidence>
<dbReference type="GO" id="GO:0016887">
    <property type="term" value="F:ATP hydrolysis activity"/>
    <property type="evidence" value="ECO:0007669"/>
    <property type="project" value="TreeGrafter"/>
</dbReference>
<dbReference type="InterPro" id="IPR003593">
    <property type="entry name" value="AAA+_ATPase"/>
</dbReference>
<keyword evidence="3" id="KW-0067">ATP-binding</keyword>
<dbReference type="GO" id="GO:0005524">
    <property type="term" value="F:ATP binding"/>
    <property type="evidence" value="ECO:0007669"/>
    <property type="project" value="UniProtKB-KW"/>
</dbReference>
<keyword evidence="2" id="KW-0547">Nucleotide-binding</keyword>
<dbReference type="Pfam" id="PF00437">
    <property type="entry name" value="T2SSE"/>
    <property type="match status" value="1"/>
</dbReference>
<dbReference type="EMBL" id="AXZF01000017">
    <property type="protein sequence ID" value="ERT69592.1"/>
    <property type="molecule type" value="Genomic_DNA"/>
</dbReference>
<dbReference type="InterPro" id="IPR001482">
    <property type="entry name" value="T2SS/T4SS_dom"/>
</dbReference>
<proteinExistence type="inferred from homology"/>
<dbReference type="AlphaFoldDB" id="U7VCZ1"/>
<reference evidence="5 6" key="1">
    <citation type="submission" date="2013-08" db="EMBL/GenBank/DDBJ databases">
        <authorList>
            <person name="Weinstock G."/>
            <person name="Sodergren E."/>
            <person name="Wylie T."/>
            <person name="Fulton L."/>
            <person name="Fulton R."/>
            <person name="Fronick C."/>
            <person name="O'Laughlin M."/>
            <person name="Godfrey J."/>
            <person name="Miner T."/>
            <person name="Herter B."/>
            <person name="Appelbaum E."/>
            <person name="Cordes M."/>
            <person name="Lek S."/>
            <person name="Wollam A."/>
            <person name="Pepin K.H."/>
            <person name="Palsikar V.B."/>
            <person name="Mitreva M."/>
            <person name="Wilson R.K."/>
        </authorList>
    </citation>
    <scope>NUCLEOTIDE SEQUENCE [LARGE SCALE GENOMIC DNA]</scope>
    <source>
        <strain evidence="5 6">ATCC BAA-474</strain>
    </source>
</reference>
<accession>U7VCZ1</accession>
<evidence type="ECO:0000256" key="3">
    <source>
        <dbReference type="ARBA" id="ARBA00022840"/>
    </source>
</evidence>
<dbReference type="PANTHER" id="PTHR30258:SF1">
    <property type="entry name" value="PROTEIN TRANSPORT PROTEIN HOFB HOMOLOG"/>
    <property type="match status" value="1"/>
</dbReference>